<dbReference type="SUPFAM" id="SSF159713">
    <property type="entry name" value="Dhaf3308-like"/>
    <property type="match status" value="1"/>
</dbReference>
<dbReference type="RefSeq" id="WP_008869790.1">
    <property type="nucleotide sequence ID" value="NZ_ACJN02000002.1"/>
</dbReference>
<evidence type="ECO:0000313" key="2">
    <source>
        <dbReference type="EMBL" id="EFI34468.1"/>
    </source>
</evidence>
<name>D6SNZ2_9BACT</name>
<reference evidence="2" key="1">
    <citation type="submission" date="2010-05" db="EMBL/GenBank/DDBJ databases">
        <title>The draft genome of Desulfonatronospira thiodismutans ASO3-1.</title>
        <authorList>
            <consortium name="US DOE Joint Genome Institute (JGI-PGF)"/>
            <person name="Lucas S."/>
            <person name="Copeland A."/>
            <person name="Lapidus A."/>
            <person name="Cheng J.-F."/>
            <person name="Bruce D."/>
            <person name="Goodwin L."/>
            <person name="Pitluck S."/>
            <person name="Chertkov O."/>
            <person name="Brettin T."/>
            <person name="Detter J.C."/>
            <person name="Han C."/>
            <person name="Land M.L."/>
            <person name="Hauser L."/>
            <person name="Kyrpides N."/>
            <person name="Mikhailova N."/>
            <person name="Muyzer G."/>
            <person name="Woyke T."/>
        </authorList>
    </citation>
    <scope>NUCLEOTIDE SEQUENCE [LARGE SCALE GENOMIC DNA]</scope>
    <source>
        <strain evidence="2">ASO3-1</strain>
    </source>
</reference>
<dbReference type="InterPro" id="IPR007161">
    <property type="entry name" value="DUF364"/>
</dbReference>
<evidence type="ECO:0000313" key="3">
    <source>
        <dbReference type="Proteomes" id="UP000005496"/>
    </source>
</evidence>
<dbReference type="Gene3D" id="3.40.50.11590">
    <property type="match status" value="1"/>
</dbReference>
<evidence type="ECO:0000259" key="1">
    <source>
        <dbReference type="Pfam" id="PF04016"/>
    </source>
</evidence>
<organism evidence="2 3">
    <name type="scientific">Desulfonatronospira thiodismutans ASO3-1</name>
    <dbReference type="NCBI Taxonomy" id="555779"/>
    <lineage>
        <taxon>Bacteria</taxon>
        <taxon>Pseudomonadati</taxon>
        <taxon>Thermodesulfobacteriota</taxon>
        <taxon>Desulfovibrionia</taxon>
        <taxon>Desulfovibrionales</taxon>
        <taxon>Desulfonatronovibrionaceae</taxon>
        <taxon>Desulfonatronospira</taxon>
    </lineage>
</organism>
<gene>
    <name evidence="2" type="ORF">Dthio_PD1827</name>
</gene>
<feature type="domain" description="Putative heavy-metal chelation" evidence="1">
    <location>
        <begin position="104"/>
        <end position="235"/>
    </location>
</feature>
<dbReference type="EMBL" id="ACJN02000002">
    <property type="protein sequence ID" value="EFI34468.1"/>
    <property type="molecule type" value="Genomic_DNA"/>
</dbReference>
<dbReference type="OrthoDB" id="9806942at2"/>
<dbReference type="AlphaFoldDB" id="D6SNZ2"/>
<sequence length="248" mass="26838">MQITQQQIISEIVHEARTRPDSAVRELVQGQLLVGVQAEQGAGICSRVPLDDVPLDSGHEPGQNQSLHQLLPGLQNQDTVQASFALASANCILNSRRGEIQAKAQELILELGQGKNVAVIGHFPFVSKIKNAFKNFWVLEKRPRDFDLPSTEMPRILPRAQLVAITATTLLNGSLAGILNLCDTGSIRVLMGPSTPMACCLGRMGIDYLAGSRVLDSRQVFTGIKNGLCFRSLSGVENFIQPTGRTGV</sequence>
<accession>D6SNZ2</accession>
<dbReference type="Gene3D" id="3.30.390.100">
    <property type="match status" value="1"/>
</dbReference>
<comment type="caution">
    <text evidence="2">The sequence shown here is derived from an EMBL/GenBank/DDBJ whole genome shotgun (WGS) entry which is preliminary data.</text>
</comment>
<keyword evidence="3" id="KW-1185">Reference proteome</keyword>
<protein>
    <recommendedName>
        <fullName evidence="1">Putative heavy-metal chelation domain-containing protein</fullName>
    </recommendedName>
</protein>
<dbReference type="Proteomes" id="UP000005496">
    <property type="component" value="Unassembled WGS sequence"/>
</dbReference>
<dbReference type="eggNOG" id="COG2014">
    <property type="taxonomic scope" value="Bacteria"/>
</dbReference>
<dbReference type="Pfam" id="PF04016">
    <property type="entry name" value="DUF364"/>
    <property type="match status" value="1"/>
</dbReference>
<proteinExistence type="predicted"/>